<proteinExistence type="predicted"/>
<dbReference type="RefSeq" id="WP_147802586.1">
    <property type="nucleotide sequence ID" value="NZ_CP144914.1"/>
</dbReference>
<evidence type="ECO:0000313" key="2">
    <source>
        <dbReference type="Proteomes" id="UP000321816"/>
    </source>
</evidence>
<dbReference type="OrthoDB" id="2454248at2"/>
<accession>A0A5C7FNA6</accession>
<gene>
    <name evidence="1" type="ORF">FTX54_016395</name>
</gene>
<organism evidence="1 2">
    <name type="scientific">Alkalicoccus halolimnae</name>
    <dbReference type="NCBI Taxonomy" id="1667239"/>
    <lineage>
        <taxon>Bacteria</taxon>
        <taxon>Bacillati</taxon>
        <taxon>Bacillota</taxon>
        <taxon>Bacilli</taxon>
        <taxon>Bacillales</taxon>
        <taxon>Bacillaceae</taxon>
        <taxon>Alkalicoccus</taxon>
    </lineage>
</organism>
<name>A0A5C7FNA6_9BACI</name>
<reference evidence="1 2" key="1">
    <citation type="submission" date="2024-01" db="EMBL/GenBank/DDBJ databases">
        <title>Complete Genome Sequence of Alkalicoccus halolimnae BZ-SZ-XJ29T, a Moderately Halophilic Bacterium Isolated from a Salt Lake.</title>
        <authorList>
            <person name="Zhao B."/>
        </authorList>
    </citation>
    <scope>NUCLEOTIDE SEQUENCE [LARGE SCALE GENOMIC DNA]</scope>
    <source>
        <strain evidence="1 2">BZ-SZ-XJ29</strain>
    </source>
</reference>
<sequence>MKFLIDHRNNLIHKIVCAGDRCGFNDTPVAEREFTNSHSYLELLQKQKGYSSCAHCEAATIAPLSPIKNPQ</sequence>
<dbReference type="AlphaFoldDB" id="A0A5C7FNA6"/>
<dbReference type="KEGG" id="ahal:FTX54_016395"/>
<keyword evidence="2" id="KW-1185">Reference proteome</keyword>
<protein>
    <submittedName>
        <fullName evidence="1">Uncharacterized protein</fullName>
    </submittedName>
</protein>
<dbReference type="EMBL" id="CP144914">
    <property type="protein sequence ID" value="WWD79950.1"/>
    <property type="molecule type" value="Genomic_DNA"/>
</dbReference>
<evidence type="ECO:0000313" key="1">
    <source>
        <dbReference type="EMBL" id="WWD79950.1"/>
    </source>
</evidence>
<dbReference type="Proteomes" id="UP000321816">
    <property type="component" value="Chromosome"/>
</dbReference>